<keyword evidence="10" id="KW-1185">Reference proteome</keyword>
<dbReference type="GO" id="GO:0016757">
    <property type="term" value="F:glycosyltransferase activity"/>
    <property type="evidence" value="ECO:0007669"/>
    <property type="project" value="UniProtKB-KW"/>
</dbReference>
<sequence length="537" mass="54628">MPGPVHLVRLRMAGLAATTLMAVGAYWAGATPDADPDAALRPAGPLADSWPYWLGLAGWLTGLIALIVTWWRLGGRLRPPPVSGALPGSVSLRWLLGTGALWAVPLLVAPPMGSRDVYAYACQGAVWLDGTDPYVEGVAAGGCPWVETVPPLWRDTPTPYGPLAVALAGAVVAVARMVATSTDGQLLVALGLFRAVALAGSLLVAGYVPRLARLCGVDPVAAAWLGLVSPLVAVHVVAGVHNDALLVGLLLAALGMAADRPPSCQTRERALRRHIVLVGAGAAVGLAIAIKVTALVALPFVILLATVAGSRSQAGPGTTVGTPRSRARLGAAARASGVVLAGAVLAFAGLSLVTGLGLGWLGALRDTGELVQWTSLPTGLGMSAGYLLRLVGRPEAFDSAVTVARVLGFATLAAVSAALVVRAWRATAEPGAPGRRGVLVAAGSTLAALALLSPVFYPWYGLTAIAVLAGAVADHRWQRRLAGVVVVLSLLVLPNGQGVAALTKLPGALLDVVLVVALIVVTVRRGAGKSPSQGKMR</sequence>
<organism evidence="9 10">
    <name type="scientific">Micromonospora polyrhachis</name>
    <dbReference type="NCBI Taxonomy" id="1282883"/>
    <lineage>
        <taxon>Bacteria</taxon>
        <taxon>Bacillati</taxon>
        <taxon>Actinomycetota</taxon>
        <taxon>Actinomycetes</taxon>
        <taxon>Micromonosporales</taxon>
        <taxon>Micromonosporaceae</taxon>
        <taxon>Micromonospora</taxon>
    </lineage>
</organism>
<evidence type="ECO:0000256" key="7">
    <source>
        <dbReference type="ARBA" id="ARBA00043987"/>
    </source>
</evidence>
<dbReference type="EMBL" id="JACHJW010000001">
    <property type="protein sequence ID" value="MBB4961192.1"/>
    <property type="molecule type" value="Genomic_DNA"/>
</dbReference>
<evidence type="ECO:0000256" key="3">
    <source>
        <dbReference type="ARBA" id="ARBA00022679"/>
    </source>
</evidence>
<feature type="transmembrane region" description="Helical" evidence="8">
    <location>
        <begin position="508"/>
        <end position="527"/>
    </location>
</feature>
<evidence type="ECO:0008006" key="11">
    <source>
        <dbReference type="Google" id="ProtNLM"/>
    </source>
</evidence>
<keyword evidence="4 8" id="KW-0812">Transmembrane</keyword>
<evidence type="ECO:0000256" key="5">
    <source>
        <dbReference type="ARBA" id="ARBA00022989"/>
    </source>
</evidence>
<dbReference type="InterPro" id="IPR049829">
    <property type="entry name" value="MptA/B-like"/>
</dbReference>
<dbReference type="Proteomes" id="UP000578819">
    <property type="component" value="Unassembled WGS sequence"/>
</dbReference>
<dbReference type="GO" id="GO:0016020">
    <property type="term" value="C:membrane"/>
    <property type="evidence" value="ECO:0007669"/>
    <property type="project" value="UniProtKB-SubCell"/>
</dbReference>
<evidence type="ECO:0000256" key="8">
    <source>
        <dbReference type="SAM" id="Phobius"/>
    </source>
</evidence>
<evidence type="ECO:0000256" key="1">
    <source>
        <dbReference type="ARBA" id="ARBA00004141"/>
    </source>
</evidence>
<keyword evidence="3" id="KW-0808">Transferase</keyword>
<dbReference type="NCBIfam" id="NF038066">
    <property type="entry name" value="MptB"/>
    <property type="match status" value="1"/>
</dbReference>
<keyword evidence="5 8" id="KW-1133">Transmembrane helix</keyword>
<feature type="transmembrane region" description="Helical" evidence="8">
    <location>
        <begin position="92"/>
        <end position="109"/>
    </location>
</feature>
<feature type="transmembrane region" description="Helical" evidence="8">
    <location>
        <begin position="338"/>
        <end position="363"/>
    </location>
</feature>
<keyword evidence="6 8" id="KW-0472">Membrane</keyword>
<evidence type="ECO:0000313" key="10">
    <source>
        <dbReference type="Proteomes" id="UP000578819"/>
    </source>
</evidence>
<reference evidence="9 10" key="1">
    <citation type="submission" date="2020-08" db="EMBL/GenBank/DDBJ databases">
        <title>Sequencing the genomes of 1000 actinobacteria strains.</title>
        <authorList>
            <person name="Klenk H.-P."/>
        </authorList>
    </citation>
    <scope>NUCLEOTIDE SEQUENCE [LARGE SCALE GENOMIC DNA]</scope>
    <source>
        <strain evidence="9 10">DSM 45886</strain>
    </source>
</reference>
<name>A0A7W7SUF9_9ACTN</name>
<proteinExistence type="inferred from homology"/>
<feature type="transmembrane region" description="Helical" evidence="8">
    <location>
        <begin position="160"/>
        <end position="179"/>
    </location>
</feature>
<comment type="similarity">
    <text evidence="7">Belongs to the MptA/B family.</text>
</comment>
<feature type="transmembrane region" description="Helical" evidence="8">
    <location>
        <begin position="400"/>
        <end position="421"/>
    </location>
</feature>
<evidence type="ECO:0000256" key="2">
    <source>
        <dbReference type="ARBA" id="ARBA00022676"/>
    </source>
</evidence>
<accession>A0A7W7SUF9</accession>
<feature type="transmembrane region" description="Helical" evidence="8">
    <location>
        <begin position="275"/>
        <end position="308"/>
    </location>
</feature>
<feature type="transmembrane region" description="Helical" evidence="8">
    <location>
        <begin position="12"/>
        <end position="30"/>
    </location>
</feature>
<protein>
    <recommendedName>
        <fullName evidence="11">Alpha-1,6-mannosyltransferase</fullName>
    </recommendedName>
</protein>
<keyword evidence="2" id="KW-0328">Glycosyltransferase</keyword>
<comment type="caution">
    <text evidence="9">The sequence shown here is derived from an EMBL/GenBank/DDBJ whole genome shotgun (WGS) entry which is preliminary data.</text>
</comment>
<comment type="subcellular location">
    <subcellularLocation>
        <location evidence="1">Membrane</location>
        <topology evidence="1">Multi-pass membrane protein</topology>
    </subcellularLocation>
</comment>
<evidence type="ECO:0000313" key="9">
    <source>
        <dbReference type="EMBL" id="MBB4961192.1"/>
    </source>
</evidence>
<dbReference type="AlphaFoldDB" id="A0A7W7SUF9"/>
<feature type="transmembrane region" description="Helical" evidence="8">
    <location>
        <begin position="50"/>
        <end position="71"/>
    </location>
</feature>
<evidence type="ECO:0000256" key="4">
    <source>
        <dbReference type="ARBA" id="ARBA00022692"/>
    </source>
</evidence>
<dbReference type="RefSeq" id="WP_184536828.1">
    <property type="nucleotide sequence ID" value="NZ_JACHJW010000001.1"/>
</dbReference>
<feature type="transmembrane region" description="Helical" evidence="8">
    <location>
        <begin position="370"/>
        <end position="388"/>
    </location>
</feature>
<feature type="transmembrane region" description="Helical" evidence="8">
    <location>
        <begin position="221"/>
        <end position="254"/>
    </location>
</feature>
<dbReference type="Pfam" id="PF26314">
    <property type="entry name" value="MptA_B_family"/>
    <property type="match status" value="1"/>
</dbReference>
<feature type="transmembrane region" description="Helical" evidence="8">
    <location>
        <begin position="186"/>
        <end position="209"/>
    </location>
</feature>
<feature type="transmembrane region" description="Helical" evidence="8">
    <location>
        <begin position="433"/>
        <end position="451"/>
    </location>
</feature>
<gene>
    <name evidence="9" type="ORF">FHR38_004925</name>
</gene>
<evidence type="ECO:0000256" key="6">
    <source>
        <dbReference type="ARBA" id="ARBA00023136"/>
    </source>
</evidence>